<keyword evidence="3" id="KW-1185">Reference proteome</keyword>
<dbReference type="Pfam" id="PF04149">
    <property type="entry name" value="DUF397"/>
    <property type="match status" value="1"/>
</dbReference>
<gene>
    <name evidence="2" type="ORF">ACFQ07_29990</name>
</gene>
<dbReference type="Proteomes" id="UP001597083">
    <property type="component" value="Unassembled WGS sequence"/>
</dbReference>
<reference evidence="3" key="1">
    <citation type="journal article" date="2019" name="Int. J. Syst. Evol. Microbiol.">
        <title>The Global Catalogue of Microorganisms (GCM) 10K type strain sequencing project: providing services to taxonomists for standard genome sequencing and annotation.</title>
        <authorList>
            <consortium name="The Broad Institute Genomics Platform"/>
            <consortium name="The Broad Institute Genome Sequencing Center for Infectious Disease"/>
            <person name="Wu L."/>
            <person name="Ma J."/>
        </authorList>
    </citation>
    <scope>NUCLEOTIDE SEQUENCE [LARGE SCALE GENOMIC DNA]</scope>
    <source>
        <strain evidence="3">JCM 31696</strain>
    </source>
</reference>
<proteinExistence type="predicted"/>
<evidence type="ECO:0000259" key="1">
    <source>
        <dbReference type="Pfam" id="PF04149"/>
    </source>
</evidence>
<name>A0ABW3CQ33_9ACTN</name>
<evidence type="ECO:0000313" key="2">
    <source>
        <dbReference type="EMBL" id="MFD0856508.1"/>
    </source>
</evidence>
<sequence>MQGIHPIIWRKSSHTGGGNDAACVELAQVADRVWVRDSKDPDGGRLTFRRLAFARLLAQVKRGEVGA</sequence>
<feature type="domain" description="DUF397" evidence="1">
    <location>
        <begin position="9"/>
        <end position="61"/>
    </location>
</feature>
<evidence type="ECO:0000313" key="3">
    <source>
        <dbReference type="Proteomes" id="UP001597083"/>
    </source>
</evidence>
<organism evidence="2 3">
    <name type="scientific">Actinomadura adrarensis</name>
    <dbReference type="NCBI Taxonomy" id="1819600"/>
    <lineage>
        <taxon>Bacteria</taxon>
        <taxon>Bacillati</taxon>
        <taxon>Actinomycetota</taxon>
        <taxon>Actinomycetes</taxon>
        <taxon>Streptosporangiales</taxon>
        <taxon>Thermomonosporaceae</taxon>
        <taxon>Actinomadura</taxon>
    </lineage>
</organism>
<dbReference type="InterPro" id="IPR007278">
    <property type="entry name" value="DUF397"/>
</dbReference>
<accession>A0ABW3CQ33</accession>
<comment type="caution">
    <text evidence="2">The sequence shown here is derived from an EMBL/GenBank/DDBJ whole genome shotgun (WGS) entry which is preliminary data.</text>
</comment>
<dbReference type="EMBL" id="JBHTIR010004150">
    <property type="protein sequence ID" value="MFD0856508.1"/>
    <property type="molecule type" value="Genomic_DNA"/>
</dbReference>
<protein>
    <submittedName>
        <fullName evidence="2">DUF397 domain-containing protein</fullName>
    </submittedName>
</protein>